<accession>C7XV77</accession>
<keyword evidence="2" id="KW-0378">Hydrolase</keyword>
<keyword evidence="3" id="KW-1185">Reference proteome</keyword>
<keyword evidence="2" id="KW-0540">Nuclease</keyword>
<dbReference type="GO" id="GO:0004519">
    <property type="term" value="F:endonuclease activity"/>
    <property type="evidence" value="ECO:0007669"/>
    <property type="project" value="UniProtKB-KW"/>
</dbReference>
<dbReference type="eggNOG" id="COG1082">
    <property type="taxonomic scope" value="Bacteria"/>
</dbReference>
<evidence type="ECO:0000313" key="2">
    <source>
        <dbReference type="EMBL" id="EEU30243.1"/>
    </source>
</evidence>
<organism evidence="2 3">
    <name type="scientific">Limosilactobacillus coleohominis 101-4-CHN</name>
    <dbReference type="NCBI Taxonomy" id="575594"/>
    <lineage>
        <taxon>Bacteria</taxon>
        <taxon>Bacillati</taxon>
        <taxon>Bacillota</taxon>
        <taxon>Bacilli</taxon>
        <taxon>Lactobacillales</taxon>
        <taxon>Lactobacillaceae</taxon>
        <taxon>Limosilactobacillus</taxon>
    </lineage>
</organism>
<evidence type="ECO:0000259" key="1">
    <source>
        <dbReference type="Pfam" id="PF01261"/>
    </source>
</evidence>
<dbReference type="Pfam" id="PF01261">
    <property type="entry name" value="AP_endonuc_2"/>
    <property type="match status" value="1"/>
</dbReference>
<proteinExistence type="predicted"/>
<gene>
    <name evidence="2" type="ORF">HMPREF0501_00621</name>
</gene>
<dbReference type="RefSeq" id="WP_006916419.1">
    <property type="nucleotide sequence ID" value="NZ_GG698803.1"/>
</dbReference>
<dbReference type="AlphaFoldDB" id="C7XV77"/>
<keyword evidence="2" id="KW-0255">Endonuclease</keyword>
<sequence>MVQMLPQLGLKGSRSPQQINDRLKYHPTTYEFYTDQNDFTHDGYQQLYDAVQFVQSHGVKNIVLHHPMTFGEMHTDLVAPESKFPELYRFIEISTEQLIRLSSDLGVQCLVHGAYAKETNLFIQEYPSLKDAQQVVFKRLDRFKDMGGNHIMFENSISPIFSYGNPAMEDEILSHHYRLAFDTSHCFIYCHGDNRQLQASLSHLQESVVHYHLVDSMGENHDSLPLGQGKIDWRGVLPLLNQNATSIYEINLKNNDDCQEQLESHRYLISLQN</sequence>
<name>C7XV77_9LACO</name>
<dbReference type="HOGENOM" id="CLU_087946_0_0_9"/>
<dbReference type="Gene3D" id="3.20.20.150">
    <property type="entry name" value="Divalent-metal-dependent TIM barrel enzymes"/>
    <property type="match status" value="1"/>
</dbReference>
<dbReference type="SUPFAM" id="SSF51658">
    <property type="entry name" value="Xylose isomerase-like"/>
    <property type="match status" value="1"/>
</dbReference>
<dbReference type="Proteomes" id="UP000003987">
    <property type="component" value="Unassembled WGS sequence"/>
</dbReference>
<dbReference type="InterPro" id="IPR036237">
    <property type="entry name" value="Xyl_isomerase-like_sf"/>
</dbReference>
<feature type="domain" description="Xylose isomerase-like TIM barrel" evidence="1">
    <location>
        <begin position="48"/>
        <end position="247"/>
    </location>
</feature>
<reference evidence="2 3" key="1">
    <citation type="submission" date="2009-06" db="EMBL/GenBank/DDBJ databases">
        <title>The Genome Sequence of Lactobacillus coleohominis strain 101-4-CHN.</title>
        <authorList>
            <consortium name="The Broad Institute Genome Sequencing Platform"/>
            <person name="Ward D."/>
            <person name="Young S.K."/>
            <person name="Zeng Q."/>
            <person name="Koehrsen M."/>
            <person name="Alvarado L."/>
            <person name="Berlin A."/>
            <person name="Borenstein D."/>
            <person name="Chen Z."/>
            <person name="Engels R."/>
            <person name="Freedman E."/>
            <person name="Gellesch M."/>
            <person name="Goldberg J."/>
            <person name="Griggs A."/>
            <person name="Gujja S."/>
            <person name="Heiman D."/>
            <person name="Hepburn T."/>
            <person name="Howarth C."/>
            <person name="Jen D."/>
            <person name="Larson L."/>
            <person name="Lewis B."/>
            <person name="Mehta T."/>
            <person name="Park D."/>
            <person name="Pearson M."/>
            <person name="Roberts A."/>
            <person name="Saif S."/>
            <person name="Shea T."/>
            <person name="Shenoy N."/>
            <person name="Sisk P."/>
            <person name="Stolte C."/>
            <person name="Sykes S."/>
            <person name="Walk T."/>
            <person name="White J."/>
            <person name="Yandava C."/>
            <person name="Liu Y."/>
            <person name="Xu Q."/>
            <person name="Lander E."/>
            <person name="Nusbaum C."/>
            <person name="Galagan J."/>
            <person name="Birren B."/>
        </authorList>
    </citation>
    <scope>NUCLEOTIDE SEQUENCE [LARGE SCALE GENOMIC DNA]</scope>
    <source>
        <strain evidence="2 3">101-4-CHN</strain>
    </source>
</reference>
<protein>
    <submittedName>
        <fullName evidence="2">AP endonuclease, family 2</fullName>
    </submittedName>
</protein>
<dbReference type="InterPro" id="IPR013022">
    <property type="entry name" value="Xyl_isomerase-like_TIM-brl"/>
</dbReference>
<dbReference type="EMBL" id="GG698803">
    <property type="protein sequence ID" value="EEU30243.1"/>
    <property type="molecule type" value="Genomic_DNA"/>
</dbReference>
<evidence type="ECO:0000313" key="3">
    <source>
        <dbReference type="Proteomes" id="UP000003987"/>
    </source>
</evidence>
<dbReference type="STRING" id="575594.HMPREF0501_00621"/>